<sequence>MNTPTLLKFIVATFIFATASTSASLLKIDQASLYGDAIVTDFESFNLGSVSSDIFNAGGISNIDLLGSLMPSQGTEKIQVGDNGNALSSVNGELSIVNRSHGIDYFLNNAGFTISLVNEAAQFGFQIVDEFNVDFLVRTFSSDTLLDTTVYRRRATDPAVVYFESNTTFDRVEITLSSLFAGFAIDNITFADISSTNTTPTDIPEPITAVLLLIGLLSLGLTRQKEMPIKP</sequence>
<gene>
    <name evidence="2" type="ORF">OE749_02015</name>
</gene>
<dbReference type="EMBL" id="JAOWKX010000001">
    <property type="protein sequence ID" value="MCV2883472.1"/>
    <property type="molecule type" value="Genomic_DNA"/>
</dbReference>
<name>A0ABT3A4F1_9ALTE</name>
<dbReference type="Proteomes" id="UP001652504">
    <property type="component" value="Unassembled WGS sequence"/>
</dbReference>
<accession>A0ABT3A4F1</accession>
<evidence type="ECO:0000313" key="2">
    <source>
        <dbReference type="EMBL" id="MCV2883472.1"/>
    </source>
</evidence>
<evidence type="ECO:0000256" key="1">
    <source>
        <dbReference type="SAM" id="SignalP"/>
    </source>
</evidence>
<feature type="signal peptide" evidence="1">
    <location>
        <begin position="1"/>
        <end position="23"/>
    </location>
</feature>
<dbReference type="RefSeq" id="WP_263710670.1">
    <property type="nucleotide sequence ID" value="NZ_JAOWKX010000001.1"/>
</dbReference>
<reference evidence="2 3" key="1">
    <citation type="submission" date="2022-10" db="EMBL/GenBank/DDBJ databases">
        <title>Aestuariibacter sp. AA17 isolated from Montipora capitata coral fragment.</title>
        <authorList>
            <person name="Emsley S.A."/>
            <person name="Pfannmuller K.M."/>
            <person name="Loughran R.M."/>
            <person name="Shlafstein M."/>
            <person name="Papke E."/>
            <person name="Saw J.H."/>
            <person name="Ushijima B."/>
            <person name="Videau P."/>
        </authorList>
    </citation>
    <scope>NUCLEOTIDE SEQUENCE [LARGE SCALE GENOMIC DNA]</scope>
    <source>
        <strain evidence="2 3">AA17</strain>
    </source>
</reference>
<keyword evidence="1" id="KW-0732">Signal</keyword>
<proteinExistence type="predicted"/>
<keyword evidence="3" id="KW-1185">Reference proteome</keyword>
<feature type="chain" id="PRO_5045839488" description="PEP-CTERM protein-sorting domain-containing protein" evidence="1">
    <location>
        <begin position="24"/>
        <end position="231"/>
    </location>
</feature>
<evidence type="ECO:0008006" key="4">
    <source>
        <dbReference type="Google" id="ProtNLM"/>
    </source>
</evidence>
<comment type="caution">
    <text evidence="2">The sequence shown here is derived from an EMBL/GenBank/DDBJ whole genome shotgun (WGS) entry which is preliminary data.</text>
</comment>
<protein>
    <recommendedName>
        <fullName evidence="4">PEP-CTERM protein-sorting domain-containing protein</fullName>
    </recommendedName>
</protein>
<evidence type="ECO:0000313" key="3">
    <source>
        <dbReference type="Proteomes" id="UP001652504"/>
    </source>
</evidence>
<organism evidence="2 3">
    <name type="scientific">Fluctibacter corallii</name>
    <dbReference type="NCBI Taxonomy" id="2984329"/>
    <lineage>
        <taxon>Bacteria</taxon>
        <taxon>Pseudomonadati</taxon>
        <taxon>Pseudomonadota</taxon>
        <taxon>Gammaproteobacteria</taxon>
        <taxon>Alteromonadales</taxon>
        <taxon>Alteromonadaceae</taxon>
        <taxon>Fluctibacter</taxon>
    </lineage>
</organism>